<protein>
    <recommendedName>
        <fullName evidence="3">Elp3/MiaA/NifB-like radical SAM core domain-containing protein</fullName>
    </recommendedName>
</protein>
<organism evidence="1 2">
    <name type="scientific">Clostridium tyrobutyricum DIVETGP</name>
    <dbReference type="NCBI Taxonomy" id="1408889"/>
    <lineage>
        <taxon>Bacteria</taxon>
        <taxon>Bacillati</taxon>
        <taxon>Bacillota</taxon>
        <taxon>Clostridia</taxon>
        <taxon>Eubacteriales</taxon>
        <taxon>Clostridiaceae</taxon>
        <taxon>Clostridium</taxon>
    </lineage>
</organism>
<evidence type="ECO:0000313" key="2">
    <source>
        <dbReference type="Proteomes" id="UP000019482"/>
    </source>
</evidence>
<name>W6N488_CLOTY</name>
<dbReference type="OrthoDB" id="5321814at2"/>
<dbReference type="Proteomes" id="UP000019482">
    <property type="component" value="Unassembled WGS sequence"/>
</dbReference>
<dbReference type="GeneID" id="29418242"/>
<dbReference type="AlphaFoldDB" id="W6N488"/>
<proteinExistence type="predicted"/>
<dbReference type="EMBL" id="CBXI010000016">
    <property type="protein sequence ID" value="CDL90986.1"/>
    <property type="molecule type" value="Genomic_DNA"/>
</dbReference>
<reference evidence="1 2" key="1">
    <citation type="journal article" date="2015" name="Genome Announc.">
        <title>Draft Genome Sequence of Clostridium tyrobutyricum Strain DIVETGP, Isolated from Cow's Milk for Grana Padano Production.</title>
        <authorList>
            <person name="Soggiu A."/>
            <person name="Piras C."/>
            <person name="Gaiarsa S."/>
            <person name="Sassera D."/>
            <person name="Roncada P."/>
            <person name="Bendixen E."/>
            <person name="Brasca M."/>
            <person name="Bonizzi L."/>
        </authorList>
    </citation>
    <scope>NUCLEOTIDE SEQUENCE [LARGE SCALE GENOMIC DNA]</scope>
    <source>
        <strain evidence="1 2">DIVETGP</strain>
    </source>
</reference>
<sequence>MIRYSTVDSKNKREIVLLKSSPCIWGKCSFCDYIDDNDLDINKNIYLNKTILKNVTGKYNSLEVINSGSCFELPKETLTDIKYVSTSKNIKKLFFESHWLYRNRLHEFKSLFNIPIIFKCGIESFDNDFRNTFLNKGAIFSSPQEVAKYFKSICLLVGIKGQTKDIIKRDIEYLLKYFEYGCVNVFIENSTNIKRDENLVNWFYENFSFLQNERNIEVLWNNTDFGVG</sequence>
<gene>
    <name evidence="1" type="ORF">CTDIVETGP_1056</name>
</gene>
<dbReference type="RefSeq" id="WP_017750961.1">
    <property type="nucleotide sequence ID" value="NZ_CBXI010000016.1"/>
</dbReference>
<evidence type="ECO:0000313" key="1">
    <source>
        <dbReference type="EMBL" id="CDL90986.1"/>
    </source>
</evidence>
<keyword evidence="2" id="KW-1185">Reference proteome</keyword>
<evidence type="ECO:0008006" key="3">
    <source>
        <dbReference type="Google" id="ProtNLM"/>
    </source>
</evidence>
<accession>W6N488</accession>
<comment type="caution">
    <text evidence="1">The sequence shown here is derived from an EMBL/GenBank/DDBJ whole genome shotgun (WGS) entry which is preliminary data.</text>
</comment>